<evidence type="ECO:0000256" key="8">
    <source>
        <dbReference type="ARBA" id="ARBA00023180"/>
    </source>
</evidence>
<reference evidence="11" key="1">
    <citation type="journal article" date="2016" name="Gene Expr. Patterns">
        <title>Wnt, Frizzled, and sFRP gene expression patterns during gastrulation in the starfish Patiria (Asterina) pectinifera.</title>
        <authorList>
            <person name="Kawai N."/>
            <person name="Kuraishi R."/>
            <person name="Kaneko H."/>
        </authorList>
    </citation>
    <scope>NUCLEOTIDE SEQUENCE</scope>
</reference>
<dbReference type="AlphaFoldDB" id="A0A193PMP6"/>
<dbReference type="GO" id="GO:0045165">
    <property type="term" value="P:cell fate commitment"/>
    <property type="evidence" value="ECO:0007669"/>
    <property type="project" value="TreeGrafter"/>
</dbReference>
<dbReference type="PRINTS" id="PR01349">
    <property type="entry name" value="WNTPROTEIN"/>
</dbReference>
<evidence type="ECO:0000256" key="3">
    <source>
        <dbReference type="ARBA" id="ARBA00022473"/>
    </source>
</evidence>
<comment type="similarity">
    <text evidence="2 10">Belongs to the Wnt family.</text>
</comment>
<dbReference type="Gene3D" id="3.30.2460.20">
    <property type="match status" value="1"/>
</dbReference>
<evidence type="ECO:0000256" key="7">
    <source>
        <dbReference type="ARBA" id="ARBA00023157"/>
    </source>
</evidence>
<dbReference type="GO" id="GO:0030182">
    <property type="term" value="P:neuron differentiation"/>
    <property type="evidence" value="ECO:0007669"/>
    <property type="project" value="TreeGrafter"/>
</dbReference>
<evidence type="ECO:0000256" key="5">
    <source>
        <dbReference type="ARBA" id="ARBA00022530"/>
    </source>
</evidence>
<name>A0A193PMP6_PATPE</name>
<evidence type="ECO:0000256" key="1">
    <source>
        <dbReference type="ARBA" id="ARBA00004498"/>
    </source>
</evidence>
<dbReference type="GO" id="GO:0060070">
    <property type="term" value="P:canonical Wnt signaling pathway"/>
    <property type="evidence" value="ECO:0007669"/>
    <property type="project" value="TreeGrafter"/>
</dbReference>
<keyword evidence="4" id="KW-0964">Secreted</keyword>
<dbReference type="EMBL" id="LC138015">
    <property type="protein sequence ID" value="BAV17676.1"/>
    <property type="molecule type" value="mRNA"/>
</dbReference>
<comment type="function">
    <text evidence="10">Ligand for members of the frizzled family of seven transmembrane receptors.</text>
</comment>
<evidence type="ECO:0000256" key="2">
    <source>
        <dbReference type="ARBA" id="ARBA00005683"/>
    </source>
</evidence>
<dbReference type="GO" id="GO:0005109">
    <property type="term" value="F:frizzled binding"/>
    <property type="evidence" value="ECO:0007669"/>
    <property type="project" value="TreeGrafter"/>
</dbReference>
<dbReference type="SMART" id="SM00097">
    <property type="entry name" value="WNT1"/>
    <property type="match status" value="1"/>
</dbReference>
<dbReference type="SMR" id="A0A193PMP6"/>
<evidence type="ECO:0000256" key="4">
    <source>
        <dbReference type="ARBA" id="ARBA00022525"/>
    </source>
</evidence>
<evidence type="ECO:0000256" key="6">
    <source>
        <dbReference type="ARBA" id="ARBA00022687"/>
    </source>
</evidence>
<comment type="subcellular location">
    <subcellularLocation>
        <location evidence="1 10">Secreted</location>
        <location evidence="1 10">Extracellular space</location>
        <location evidence="1 10">Extracellular matrix</location>
    </subcellularLocation>
</comment>
<dbReference type="InterPro" id="IPR018161">
    <property type="entry name" value="Wnt_CS"/>
</dbReference>
<keyword evidence="3 10" id="KW-0217">Developmental protein</keyword>
<dbReference type="PANTHER" id="PTHR12027:SF101">
    <property type="entry name" value="PROTEIN WNT-4"/>
    <property type="match status" value="1"/>
</dbReference>
<dbReference type="InterPro" id="IPR043158">
    <property type="entry name" value="Wnt_C"/>
</dbReference>
<evidence type="ECO:0000256" key="10">
    <source>
        <dbReference type="RuleBase" id="RU003500"/>
    </source>
</evidence>
<dbReference type="GO" id="GO:0005615">
    <property type="term" value="C:extracellular space"/>
    <property type="evidence" value="ECO:0007669"/>
    <property type="project" value="TreeGrafter"/>
</dbReference>
<keyword evidence="7" id="KW-1015">Disulfide bond</keyword>
<keyword evidence="5" id="KW-0272">Extracellular matrix</keyword>
<organism evidence="11">
    <name type="scientific">Patiria pectinifera</name>
    <name type="common">Starfish</name>
    <name type="synonym">Asterina pectinifera</name>
    <dbReference type="NCBI Taxonomy" id="7594"/>
    <lineage>
        <taxon>Eukaryota</taxon>
        <taxon>Metazoa</taxon>
        <taxon>Echinodermata</taxon>
        <taxon>Eleutherozoa</taxon>
        <taxon>Asterozoa</taxon>
        <taxon>Asteroidea</taxon>
        <taxon>Valvatacea</taxon>
        <taxon>Valvatida</taxon>
        <taxon>Asterinidae</taxon>
        <taxon>Patiria</taxon>
    </lineage>
</organism>
<dbReference type="PROSITE" id="PS00246">
    <property type="entry name" value="WNT1"/>
    <property type="match status" value="1"/>
</dbReference>
<keyword evidence="9" id="KW-0449">Lipoprotein</keyword>
<sequence length="356" mass="40036">MELVSHQNLFSFLVLLQACILCGNAYRWLAIFNIQATGITTINSQESCEDLPGLINRQVQICKRNLEVMDSVSTGAYRAIVECQEQFGNRRWNCTTVDSFPIFGHVLDNGTREAAFVHSISAAGVGYEVTRSCSSGYLQKCGCDRTVTGTSDEGFTWSGCSDNVDYGMMFSKTFVDARERKGRMSTERQLMNLHNNEAGRLAIEKNMRVECKCHGVSGSCEMKTCWRAMPPFKEIGTVLKEKFDGATEVVQRRIGSRRQLVPVNENFKPHTESDLVYLVPSPDFCEEDLKMGSLGTHGRRCNKTSKGIDGCELLCCGRGFNTREEVIVERCSCKFHWCCYVKCNTCRRTVDVHTCK</sequence>
<evidence type="ECO:0000313" key="11">
    <source>
        <dbReference type="EMBL" id="BAV17676.1"/>
    </source>
</evidence>
<dbReference type="InterPro" id="IPR005817">
    <property type="entry name" value="Wnt"/>
</dbReference>
<keyword evidence="6 10" id="KW-0879">Wnt signaling pathway</keyword>
<proteinExistence type="evidence at transcript level"/>
<gene>
    <name evidence="11" type="primary">Wnt4</name>
</gene>
<keyword evidence="8" id="KW-0325">Glycoprotein</keyword>
<dbReference type="Pfam" id="PF00110">
    <property type="entry name" value="wnt"/>
    <property type="match status" value="1"/>
</dbReference>
<dbReference type="FunFam" id="3.30.2460.20:FF:000001">
    <property type="entry name" value="Wnt homolog"/>
    <property type="match status" value="1"/>
</dbReference>
<dbReference type="PANTHER" id="PTHR12027">
    <property type="entry name" value="WNT RELATED"/>
    <property type="match status" value="1"/>
</dbReference>
<evidence type="ECO:0000256" key="9">
    <source>
        <dbReference type="ARBA" id="ARBA00023288"/>
    </source>
</evidence>
<dbReference type="GO" id="GO:0005125">
    <property type="term" value="F:cytokine activity"/>
    <property type="evidence" value="ECO:0007669"/>
    <property type="project" value="TreeGrafter"/>
</dbReference>
<dbReference type="CDD" id="cd19336">
    <property type="entry name" value="Wnt_Wnt4"/>
    <property type="match status" value="1"/>
</dbReference>
<protein>
    <recommendedName>
        <fullName evidence="10">Protein Wnt</fullName>
    </recommendedName>
</protein>
<accession>A0A193PMP6</accession>